<accession>W9NEE2</accession>
<feature type="transmembrane region" description="Helical" evidence="1">
    <location>
        <begin position="47"/>
        <end position="68"/>
    </location>
</feature>
<organism evidence="2">
    <name type="scientific">Fusarium oxysporum f. sp. pisi HDV247</name>
    <dbReference type="NCBI Taxonomy" id="1080344"/>
    <lineage>
        <taxon>Eukaryota</taxon>
        <taxon>Fungi</taxon>
        <taxon>Dikarya</taxon>
        <taxon>Ascomycota</taxon>
        <taxon>Pezizomycotina</taxon>
        <taxon>Sordariomycetes</taxon>
        <taxon>Hypocreomycetidae</taxon>
        <taxon>Hypocreales</taxon>
        <taxon>Nectriaceae</taxon>
        <taxon>Fusarium</taxon>
        <taxon>Fusarium oxysporum species complex</taxon>
    </lineage>
</organism>
<dbReference type="EMBL" id="KI981258">
    <property type="protein sequence ID" value="EXA31148.1"/>
    <property type="molecule type" value="Genomic_DNA"/>
</dbReference>
<name>W9NEE2_FUSOX</name>
<dbReference type="HOGENOM" id="CLU_2413328_0_0_1"/>
<keyword evidence="1" id="KW-1133">Transmembrane helix</keyword>
<reference evidence="2" key="2">
    <citation type="submission" date="2014-02" db="EMBL/GenBank/DDBJ databases">
        <title>Annotation of the Genome Sequence of Fusarium oxysporum HDV247.</title>
        <authorList>
            <consortium name="The Broad Institute Genomics Platform"/>
            <person name="Ma L.-J."/>
            <person name="Corby-Kistler H."/>
            <person name="Broz K."/>
            <person name="Gale L.R."/>
            <person name="Jonkers W."/>
            <person name="O'Donnell K."/>
            <person name="Ploetz R."/>
            <person name="Steinberg C."/>
            <person name="Schwartz D.C."/>
            <person name="VanEtten H."/>
            <person name="Zhou S."/>
            <person name="Young S.K."/>
            <person name="Zeng Q."/>
            <person name="Gargeya S."/>
            <person name="Fitzgerald M."/>
            <person name="Abouelleil A."/>
            <person name="Alvarado L."/>
            <person name="Chapman S.B."/>
            <person name="Gainer-Dewar J."/>
            <person name="Goldberg J."/>
            <person name="Griggs A."/>
            <person name="Gujja S."/>
            <person name="Hansen M."/>
            <person name="Howarth C."/>
            <person name="Imamovic A."/>
            <person name="Ireland A."/>
            <person name="Larimer J."/>
            <person name="McCowan C."/>
            <person name="Murphy C."/>
            <person name="Pearson M."/>
            <person name="Poon T.W."/>
            <person name="Priest M."/>
            <person name="Roberts A."/>
            <person name="Saif S."/>
            <person name="Shea T."/>
            <person name="Sykes S."/>
            <person name="Wortman J."/>
            <person name="Nusbaum C."/>
            <person name="Birren B."/>
        </authorList>
    </citation>
    <scope>NUCLEOTIDE SEQUENCE</scope>
    <source>
        <strain evidence="2">HDV247</strain>
    </source>
</reference>
<evidence type="ECO:0000256" key="1">
    <source>
        <dbReference type="SAM" id="Phobius"/>
    </source>
</evidence>
<keyword evidence="1" id="KW-0812">Transmembrane</keyword>
<protein>
    <submittedName>
        <fullName evidence="2">Uncharacterized protein</fullName>
    </submittedName>
</protein>
<gene>
    <name evidence="2" type="ORF">FOVG_17544</name>
</gene>
<evidence type="ECO:0000313" key="2">
    <source>
        <dbReference type="EMBL" id="EXA31148.1"/>
    </source>
</evidence>
<proteinExistence type="predicted"/>
<sequence>MDETTRLELKSLISATGSRISGNASILHSAGVGESLRQSSPSWLRRVGLAVLLLLIPIAYAVLLAMMVSLHGKKQSSFGDTVLEVLSVASTL</sequence>
<reference evidence="2" key="1">
    <citation type="submission" date="2011-10" db="EMBL/GenBank/DDBJ databases">
        <title>The Genome Sequence of Fusarium oxysporum HDV247.</title>
        <authorList>
            <consortium name="The Broad Institute Genome Sequencing Platform"/>
            <person name="Ma L.-J."/>
            <person name="Gale L.R."/>
            <person name="Schwartz D.C."/>
            <person name="Zhou S."/>
            <person name="Corby-Kistler H."/>
            <person name="Young S.K."/>
            <person name="Zeng Q."/>
            <person name="Gargeya S."/>
            <person name="Fitzgerald M."/>
            <person name="Haas B."/>
            <person name="Abouelleil A."/>
            <person name="Alvarado L."/>
            <person name="Arachchi H.M."/>
            <person name="Berlin A."/>
            <person name="Brown A."/>
            <person name="Chapman S.B."/>
            <person name="Chen Z."/>
            <person name="Dunbar C."/>
            <person name="Freedman E."/>
            <person name="Gearin G."/>
            <person name="Goldberg J."/>
            <person name="Griggs A."/>
            <person name="Gujja S."/>
            <person name="Heiman D."/>
            <person name="Howarth C."/>
            <person name="Larson L."/>
            <person name="Lui A."/>
            <person name="MacDonald P.J.P."/>
            <person name="Montmayeur A."/>
            <person name="Murphy C."/>
            <person name="Neiman D."/>
            <person name="Pearson M."/>
            <person name="Priest M."/>
            <person name="Roberts A."/>
            <person name="Saif S."/>
            <person name="Shea T."/>
            <person name="Shenoy N."/>
            <person name="Sisk P."/>
            <person name="Stolte C."/>
            <person name="Sykes S."/>
            <person name="Wortman J."/>
            <person name="Nusbaum C."/>
            <person name="Birren B."/>
        </authorList>
    </citation>
    <scope>NUCLEOTIDE SEQUENCE [LARGE SCALE GENOMIC DNA]</scope>
    <source>
        <strain evidence="2">HDV247</strain>
    </source>
</reference>
<keyword evidence="1" id="KW-0472">Membrane</keyword>
<dbReference type="Proteomes" id="UP000030751">
    <property type="component" value="Unassembled WGS sequence"/>
</dbReference>
<dbReference type="AlphaFoldDB" id="W9NEE2"/>
<dbReference type="OrthoDB" id="3692311at2759"/>